<proteinExistence type="predicted"/>
<keyword evidence="2" id="KW-1185">Reference proteome</keyword>
<comment type="caution">
    <text evidence="1">The sequence shown here is derived from an EMBL/GenBank/DDBJ whole genome shotgun (WGS) entry which is preliminary data.</text>
</comment>
<dbReference type="AlphaFoldDB" id="A0A7W8DSJ3"/>
<organism evidence="1 2">
    <name type="scientific">Prosthecobacter dejongeii</name>
    <dbReference type="NCBI Taxonomy" id="48465"/>
    <lineage>
        <taxon>Bacteria</taxon>
        <taxon>Pseudomonadati</taxon>
        <taxon>Verrucomicrobiota</taxon>
        <taxon>Verrucomicrobiia</taxon>
        <taxon>Verrucomicrobiales</taxon>
        <taxon>Verrucomicrobiaceae</taxon>
        <taxon>Prosthecobacter</taxon>
    </lineage>
</organism>
<gene>
    <name evidence="1" type="ORF">HNQ64_004850</name>
</gene>
<dbReference type="RefSeq" id="WP_184213270.1">
    <property type="nucleotide sequence ID" value="NZ_JACHIF010000015.1"/>
</dbReference>
<evidence type="ECO:0000313" key="2">
    <source>
        <dbReference type="Proteomes" id="UP000534294"/>
    </source>
</evidence>
<reference evidence="1 2" key="1">
    <citation type="submission" date="2020-08" db="EMBL/GenBank/DDBJ databases">
        <title>Genomic Encyclopedia of Type Strains, Phase IV (KMG-IV): sequencing the most valuable type-strain genomes for metagenomic binning, comparative biology and taxonomic classification.</title>
        <authorList>
            <person name="Goeker M."/>
        </authorList>
    </citation>
    <scope>NUCLEOTIDE SEQUENCE [LARGE SCALE GENOMIC DNA]</scope>
    <source>
        <strain evidence="1 2">DSM 12251</strain>
    </source>
</reference>
<dbReference type="EMBL" id="JACHIF010000015">
    <property type="protein sequence ID" value="MBB5040562.1"/>
    <property type="molecule type" value="Genomic_DNA"/>
</dbReference>
<sequence>MIEALLQLYAPSDVEKAFLLFGATCGPCAFAAFLRKEVLEVRHYFPSFPERQYTNLPMMTKALASAGIRWEKVTQWPNQGLVLISGPEKYHSRHWVATVGEFVYEVSLDTWLPKKLWERDYLPELAKRHQSKAGDWRVEAGLELSAFSQLDLPLLCR</sequence>
<evidence type="ECO:0000313" key="1">
    <source>
        <dbReference type="EMBL" id="MBB5040562.1"/>
    </source>
</evidence>
<accession>A0A7W8DSJ3</accession>
<dbReference type="Proteomes" id="UP000534294">
    <property type="component" value="Unassembled WGS sequence"/>
</dbReference>
<protein>
    <submittedName>
        <fullName evidence="1">Uncharacterized protein</fullName>
    </submittedName>
</protein>
<name>A0A7W8DSJ3_9BACT</name>